<dbReference type="Proteomes" id="UP001139353">
    <property type="component" value="Unassembled WGS sequence"/>
</dbReference>
<feature type="region of interest" description="Disordered" evidence="1">
    <location>
        <begin position="1"/>
        <end position="30"/>
    </location>
</feature>
<protein>
    <submittedName>
        <fullName evidence="2">Uncharacterized protein</fullName>
    </submittedName>
</protein>
<comment type="caution">
    <text evidence="2">The sequence shown here is derived from an EMBL/GenBank/DDBJ whole genome shotgun (WGS) entry which is preliminary data.</text>
</comment>
<accession>A0A9X1YNX0</accession>
<dbReference type="EMBL" id="JAJLJH010000015">
    <property type="protein sequence ID" value="MCK9689531.1"/>
    <property type="molecule type" value="Genomic_DNA"/>
</dbReference>
<keyword evidence="3" id="KW-1185">Reference proteome</keyword>
<reference evidence="2" key="1">
    <citation type="submission" date="2021-11" db="EMBL/GenBank/DDBJ databases">
        <title>BS-T2-15 a new species belonging to the Comamonadaceae family isolated from the soil of a French oak forest.</title>
        <authorList>
            <person name="Mieszkin S."/>
            <person name="Alain K."/>
        </authorList>
    </citation>
    <scope>NUCLEOTIDE SEQUENCE</scope>
    <source>
        <strain evidence="2">BS-T2-15</strain>
    </source>
</reference>
<dbReference type="AlphaFoldDB" id="A0A9X1YNX0"/>
<evidence type="ECO:0000313" key="2">
    <source>
        <dbReference type="EMBL" id="MCK9689531.1"/>
    </source>
</evidence>
<proteinExistence type="predicted"/>
<dbReference type="RefSeq" id="WP_275685582.1">
    <property type="nucleotide sequence ID" value="NZ_JAJLJH010000015.1"/>
</dbReference>
<name>A0A9X1YNX0_9BURK</name>
<organism evidence="2 3">
    <name type="scientific">Scleromatobacter humisilvae</name>
    <dbReference type="NCBI Taxonomy" id="2897159"/>
    <lineage>
        <taxon>Bacteria</taxon>
        <taxon>Pseudomonadati</taxon>
        <taxon>Pseudomonadota</taxon>
        <taxon>Betaproteobacteria</taxon>
        <taxon>Burkholderiales</taxon>
        <taxon>Sphaerotilaceae</taxon>
        <taxon>Scleromatobacter</taxon>
    </lineage>
</organism>
<feature type="compositionally biased region" description="Low complexity" evidence="1">
    <location>
        <begin position="10"/>
        <end position="30"/>
    </location>
</feature>
<evidence type="ECO:0000313" key="3">
    <source>
        <dbReference type="Proteomes" id="UP001139353"/>
    </source>
</evidence>
<feature type="compositionally biased region" description="Low complexity" evidence="1">
    <location>
        <begin position="83"/>
        <end position="97"/>
    </location>
</feature>
<sequence length="104" mass="10863">MSTTTINPLSMMATAPLTTSTPASDSSSTSGDWFDAMAQAWSKSLDDEANTISTMSNSIGDGNDDPKAITMLTAESLRMGYLSDSSHTSLSSVGSALDTMARKQ</sequence>
<feature type="region of interest" description="Disordered" evidence="1">
    <location>
        <begin position="83"/>
        <end position="104"/>
    </location>
</feature>
<gene>
    <name evidence="2" type="ORF">LPC04_27750</name>
</gene>
<evidence type="ECO:0000256" key="1">
    <source>
        <dbReference type="SAM" id="MobiDB-lite"/>
    </source>
</evidence>